<evidence type="ECO:0000313" key="2">
    <source>
        <dbReference type="EMBL" id="KAH7542622.1"/>
    </source>
</evidence>
<dbReference type="AlphaFoldDB" id="A0A978VUX7"/>
<sequence length="140" mass="16111">MKEQAITKLSNLLRQENRAEDLWNLLTQLRPFFNLILKARTVKIVCGIIDAVAKIPGSSALQISLPKEMVKWTHAEKRIFLRKQVEARLAALLMQNKEYLEAFNLLSGLIKEVRRLDDKLLLVDIDLLENEAPLFLEESS</sequence>
<gene>
    <name evidence="2" type="ORF">FEM48_Zijuj02G0093700</name>
</gene>
<organism evidence="2 3">
    <name type="scientific">Ziziphus jujuba var. spinosa</name>
    <dbReference type="NCBI Taxonomy" id="714518"/>
    <lineage>
        <taxon>Eukaryota</taxon>
        <taxon>Viridiplantae</taxon>
        <taxon>Streptophyta</taxon>
        <taxon>Embryophyta</taxon>
        <taxon>Tracheophyta</taxon>
        <taxon>Spermatophyta</taxon>
        <taxon>Magnoliopsida</taxon>
        <taxon>eudicotyledons</taxon>
        <taxon>Gunneridae</taxon>
        <taxon>Pentapetalae</taxon>
        <taxon>rosids</taxon>
        <taxon>fabids</taxon>
        <taxon>Rosales</taxon>
        <taxon>Rhamnaceae</taxon>
        <taxon>Paliureae</taxon>
        <taxon>Ziziphus</taxon>
    </lineage>
</organism>
<dbReference type="Pfam" id="PF18055">
    <property type="entry name" value="RPN6_N"/>
    <property type="match status" value="1"/>
</dbReference>
<dbReference type="EMBL" id="JAEACU010000002">
    <property type="protein sequence ID" value="KAH7542622.1"/>
    <property type="molecule type" value="Genomic_DNA"/>
</dbReference>
<dbReference type="Proteomes" id="UP000813462">
    <property type="component" value="Unassembled WGS sequence"/>
</dbReference>
<comment type="caution">
    <text evidence="2">The sequence shown here is derived from an EMBL/GenBank/DDBJ whole genome shotgun (WGS) entry which is preliminary data.</text>
</comment>
<protein>
    <recommendedName>
        <fullName evidence="1">26S proteasome regulatory subunit Rpn6 N-terminal domain-containing protein</fullName>
    </recommendedName>
</protein>
<dbReference type="PANTHER" id="PTHR10678">
    <property type="entry name" value="26S PROTEASOME NON-ATPASE REGULATORY SUBUNIT 11/COP9 SIGNALOSOME COMPLEX SUBUNIT 2"/>
    <property type="match status" value="1"/>
</dbReference>
<proteinExistence type="predicted"/>
<dbReference type="InterPro" id="IPR040773">
    <property type="entry name" value="Rpn6_N"/>
</dbReference>
<reference evidence="2" key="1">
    <citation type="journal article" date="2021" name="Front. Plant Sci.">
        <title>Chromosome-Scale Genome Assembly for Chinese Sour Jujube and Insights Into Its Genome Evolution and Domestication Signature.</title>
        <authorList>
            <person name="Shen L.-Y."/>
            <person name="Luo H."/>
            <person name="Wang X.-L."/>
            <person name="Wang X.-M."/>
            <person name="Qiu X.-J."/>
            <person name="Liu H."/>
            <person name="Zhou S.-S."/>
            <person name="Jia K.-H."/>
            <person name="Nie S."/>
            <person name="Bao Y.-T."/>
            <person name="Zhang R.-G."/>
            <person name="Yun Q.-Z."/>
            <person name="Chai Y.-H."/>
            <person name="Lu J.-Y."/>
            <person name="Li Y."/>
            <person name="Zhao S.-W."/>
            <person name="Mao J.-F."/>
            <person name="Jia S.-G."/>
            <person name="Mao Y.-M."/>
        </authorList>
    </citation>
    <scope>NUCLEOTIDE SEQUENCE</scope>
    <source>
        <strain evidence="2">AT0</strain>
        <tissue evidence="2">Leaf</tissue>
    </source>
</reference>
<dbReference type="InterPro" id="IPR050871">
    <property type="entry name" value="26S_Proteasome/COP9_Components"/>
</dbReference>
<feature type="domain" description="26S proteasome regulatory subunit Rpn6 N-terminal" evidence="1">
    <location>
        <begin position="2"/>
        <end position="84"/>
    </location>
</feature>
<dbReference type="Gene3D" id="1.25.40.570">
    <property type="match status" value="1"/>
</dbReference>
<name>A0A978VUX7_ZIZJJ</name>
<accession>A0A978VUX7</accession>
<evidence type="ECO:0000259" key="1">
    <source>
        <dbReference type="Pfam" id="PF18055"/>
    </source>
</evidence>
<evidence type="ECO:0000313" key="3">
    <source>
        <dbReference type="Proteomes" id="UP000813462"/>
    </source>
</evidence>